<evidence type="ECO:0000256" key="6">
    <source>
        <dbReference type="SAM" id="MobiDB-lite"/>
    </source>
</evidence>
<organism evidence="8 9">
    <name type="scientific">Marinobacter daepoensis</name>
    <dbReference type="NCBI Taxonomy" id="262077"/>
    <lineage>
        <taxon>Bacteria</taxon>
        <taxon>Pseudomonadati</taxon>
        <taxon>Pseudomonadota</taxon>
        <taxon>Gammaproteobacteria</taxon>
        <taxon>Pseudomonadales</taxon>
        <taxon>Marinobacteraceae</taxon>
        <taxon>Marinobacter</taxon>
    </lineage>
</organism>
<gene>
    <name evidence="8" type="ORF">JYP53_16245</name>
</gene>
<keyword evidence="3" id="KW-0808">Transferase</keyword>
<evidence type="ECO:0000256" key="5">
    <source>
        <dbReference type="ARBA" id="ARBA00023315"/>
    </source>
</evidence>
<keyword evidence="5 8" id="KW-0012">Acyltransferase</keyword>
<sequence length="272" mass="29909">MSWFRLTFRLFLFSGFLIGACALAASLRLLDAFRSHPIDRSPWATLCFRRACQCLGWQIQVYGRPSQRNALIVANHISWSDIPVLGSITPMRFLSKAEVGNWPVIGWLARQAGTLFIKRGAGQARSVKTSIARCLDAGESVLIYPEGTTSTGVAVLPMHGLLMSAALASSTPIQPVTIGYRRDKRPDALAPFIGDDSFHHHLFRLLKQPPGRIVVILHPPLQPDTADSLHDLTASVRQSISDGLTRIHSGEFDGTVDPAIRTEGTPELPRLR</sequence>
<dbReference type="PROSITE" id="PS51257">
    <property type="entry name" value="PROKAR_LIPOPROTEIN"/>
    <property type="match status" value="1"/>
</dbReference>
<dbReference type="SUPFAM" id="SSF69593">
    <property type="entry name" value="Glycerol-3-phosphate (1)-acyltransferase"/>
    <property type="match status" value="1"/>
</dbReference>
<dbReference type="Proteomes" id="UP000664344">
    <property type="component" value="Unassembled WGS sequence"/>
</dbReference>
<dbReference type="EMBL" id="JAFKDB010000020">
    <property type="protein sequence ID" value="MBN7771460.1"/>
    <property type="molecule type" value="Genomic_DNA"/>
</dbReference>
<dbReference type="Pfam" id="PF01553">
    <property type="entry name" value="Acyltransferase"/>
    <property type="match status" value="1"/>
</dbReference>
<feature type="region of interest" description="Disordered" evidence="6">
    <location>
        <begin position="247"/>
        <end position="272"/>
    </location>
</feature>
<evidence type="ECO:0000256" key="2">
    <source>
        <dbReference type="ARBA" id="ARBA00022516"/>
    </source>
</evidence>
<evidence type="ECO:0000256" key="3">
    <source>
        <dbReference type="ARBA" id="ARBA00022679"/>
    </source>
</evidence>
<feature type="domain" description="Phospholipid/glycerol acyltransferase" evidence="7">
    <location>
        <begin position="70"/>
        <end position="181"/>
    </location>
</feature>
<evidence type="ECO:0000259" key="7">
    <source>
        <dbReference type="SMART" id="SM00563"/>
    </source>
</evidence>
<reference evidence="8 9" key="1">
    <citation type="submission" date="2021-02" db="EMBL/GenBank/DDBJ databases">
        <title>PHA producing bacteria isolated from coastal sediment in Guangdong, Shenzhen.</title>
        <authorList>
            <person name="Zheng W."/>
            <person name="Yu S."/>
            <person name="Huang Y."/>
        </authorList>
    </citation>
    <scope>NUCLEOTIDE SEQUENCE [LARGE SCALE GENOMIC DNA]</scope>
    <source>
        <strain evidence="8 9">TN21-5</strain>
    </source>
</reference>
<dbReference type="GO" id="GO:0016746">
    <property type="term" value="F:acyltransferase activity"/>
    <property type="evidence" value="ECO:0007669"/>
    <property type="project" value="UniProtKB-KW"/>
</dbReference>
<dbReference type="PANTHER" id="PTHR10434">
    <property type="entry name" value="1-ACYL-SN-GLYCEROL-3-PHOSPHATE ACYLTRANSFERASE"/>
    <property type="match status" value="1"/>
</dbReference>
<accession>A0ABS3BJD8</accession>
<dbReference type="RefSeq" id="WP_029653082.1">
    <property type="nucleotide sequence ID" value="NZ_JAFKDB010000020.1"/>
</dbReference>
<dbReference type="SMART" id="SM00563">
    <property type="entry name" value="PlsC"/>
    <property type="match status" value="1"/>
</dbReference>
<comment type="caution">
    <text evidence="8">The sequence shown here is derived from an EMBL/GenBank/DDBJ whole genome shotgun (WGS) entry which is preliminary data.</text>
</comment>
<evidence type="ECO:0000256" key="4">
    <source>
        <dbReference type="ARBA" id="ARBA00023098"/>
    </source>
</evidence>
<proteinExistence type="predicted"/>
<dbReference type="InterPro" id="IPR002123">
    <property type="entry name" value="Plipid/glycerol_acylTrfase"/>
</dbReference>
<keyword evidence="9" id="KW-1185">Reference proteome</keyword>
<dbReference type="CDD" id="cd07989">
    <property type="entry name" value="LPLAT_AGPAT-like"/>
    <property type="match status" value="1"/>
</dbReference>
<protein>
    <submittedName>
        <fullName evidence="8">1-acyl-sn-glycerol-3-phosphate acyltransferase</fullName>
    </submittedName>
</protein>
<evidence type="ECO:0000313" key="9">
    <source>
        <dbReference type="Proteomes" id="UP000664344"/>
    </source>
</evidence>
<name>A0ABS3BJD8_9GAMM</name>
<evidence type="ECO:0000256" key="1">
    <source>
        <dbReference type="ARBA" id="ARBA00005189"/>
    </source>
</evidence>
<dbReference type="PANTHER" id="PTHR10434:SF64">
    <property type="entry name" value="1-ACYL-SN-GLYCEROL-3-PHOSPHATE ACYLTRANSFERASE-RELATED"/>
    <property type="match status" value="1"/>
</dbReference>
<keyword evidence="2" id="KW-0444">Lipid biosynthesis</keyword>
<comment type="pathway">
    <text evidence="1">Lipid metabolism.</text>
</comment>
<keyword evidence="4" id="KW-0443">Lipid metabolism</keyword>
<evidence type="ECO:0000313" key="8">
    <source>
        <dbReference type="EMBL" id="MBN7771460.1"/>
    </source>
</evidence>